<protein>
    <submittedName>
        <fullName evidence="5">Primosomal replication protein N</fullName>
    </submittedName>
</protein>
<dbReference type="PIRSF" id="PIRSF003135">
    <property type="entry name" value="Primosomal_n"/>
    <property type="match status" value="1"/>
</dbReference>
<dbReference type="OrthoDB" id="9180733at2"/>
<dbReference type="SUPFAM" id="SSF50249">
    <property type="entry name" value="Nucleic acid-binding proteins"/>
    <property type="match status" value="1"/>
</dbReference>
<keyword evidence="2" id="KW-0235">DNA replication</keyword>
<dbReference type="NCBIfam" id="TIGR04418">
    <property type="entry name" value="PriB_gamma"/>
    <property type="match status" value="1"/>
</dbReference>
<dbReference type="GO" id="GO:1990077">
    <property type="term" value="C:primosome complex"/>
    <property type="evidence" value="ECO:0007669"/>
    <property type="project" value="UniProtKB-KW"/>
</dbReference>
<accession>A0A4V2NWF6</accession>
<dbReference type="InterPro" id="IPR023646">
    <property type="entry name" value="Prisomal_replication_PriB"/>
</dbReference>
<dbReference type="PROSITE" id="PS50935">
    <property type="entry name" value="SSB"/>
    <property type="match status" value="1"/>
</dbReference>
<evidence type="ECO:0000256" key="2">
    <source>
        <dbReference type="ARBA" id="ARBA00022705"/>
    </source>
</evidence>
<dbReference type="InterPro" id="IPR012340">
    <property type="entry name" value="NA-bd_OB-fold"/>
</dbReference>
<evidence type="ECO:0000313" key="5">
    <source>
        <dbReference type="EMBL" id="TCJ17242.1"/>
    </source>
</evidence>
<name>A0A4V2NWF6_9PROT</name>
<dbReference type="EMBL" id="SJZB01000014">
    <property type="protein sequence ID" value="TCJ17242.1"/>
    <property type="molecule type" value="Genomic_DNA"/>
</dbReference>
<evidence type="ECO:0000256" key="3">
    <source>
        <dbReference type="ARBA" id="ARBA00023125"/>
    </source>
</evidence>
<comment type="caution">
    <text evidence="5">The sequence shown here is derived from an EMBL/GenBank/DDBJ whole genome shotgun (WGS) entry which is preliminary data.</text>
</comment>
<dbReference type="Gene3D" id="2.40.50.140">
    <property type="entry name" value="Nucleic acid-binding proteins"/>
    <property type="match status" value="1"/>
</dbReference>
<dbReference type="GO" id="GO:0003697">
    <property type="term" value="F:single-stranded DNA binding"/>
    <property type="evidence" value="ECO:0007669"/>
    <property type="project" value="InterPro"/>
</dbReference>
<dbReference type="GO" id="GO:0006269">
    <property type="term" value="P:DNA replication, synthesis of primer"/>
    <property type="evidence" value="ECO:0007669"/>
    <property type="project" value="UniProtKB-KW"/>
</dbReference>
<reference evidence="5 6" key="1">
    <citation type="submission" date="2019-03" db="EMBL/GenBank/DDBJ databases">
        <title>Genome sequence of Thiobacillaceae bacterium LSR1, a sulfur-oxidizing bacterium isolated from freshwater sediment.</title>
        <authorList>
            <person name="Li S."/>
        </authorList>
    </citation>
    <scope>NUCLEOTIDE SEQUENCE [LARGE SCALE GENOMIC DNA]</scope>
    <source>
        <strain evidence="5 6">LSR1</strain>
    </source>
</reference>
<organism evidence="5 6">
    <name type="scientific">Parasulfuritortus cantonensis</name>
    <dbReference type="NCBI Taxonomy" id="2528202"/>
    <lineage>
        <taxon>Bacteria</taxon>
        <taxon>Pseudomonadati</taxon>
        <taxon>Pseudomonadota</taxon>
        <taxon>Betaproteobacteria</taxon>
        <taxon>Nitrosomonadales</taxon>
        <taxon>Thiobacillaceae</taxon>
        <taxon>Parasulfuritortus</taxon>
    </lineage>
</organism>
<keyword evidence="3 4" id="KW-0238">DNA-binding</keyword>
<dbReference type="InterPro" id="IPR000424">
    <property type="entry name" value="Primosome_PriB/ssb"/>
</dbReference>
<keyword evidence="6" id="KW-1185">Reference proteome</keyword>
<dbReference type="Pfam" id="PF22657">
    <property type="entry name" value="SSB_1"/>
    <property type="match status" value="1"/>
</dbReference>
<evidence type="ECO:0000313" key="6">
    <source>
        <dbReference type="Proteomes" id="UP000295443"/>
    </source>
</evidence>
<gene>
    <name evidence="5" type="primary">priB</name>
    <name evidence="5" type="ORF">EZJ19_03925</name>
</gene>
<keyword evidence="1" id="KW-0639">Primosome</keyword>
<evidence type="ECO:0000256" key="1">
    <source>
        <dbReference type="ARBA" id="ARBA00022515"/>
    </source>
</evidence>
<dbReference type="AlphaFoldDB" id="A0A4V2NWF6"/>
<dbReference type="Proteomes" id="UP000295443">
    <property type="component" value="Unassembled WGS sequence"/>
</dbReference>
<evidence type="ECO:0000256" key="4">
    <source>
        <dbReference type="PROSITE-ProRule" id="PRU00252"/>
    </source>
</evidence>
<proteinExistence type="predicted"/>
<sequence length="92" mass="10103">MEGRVLANDGLRRTPAGLASLNLRLGHESPQREAGHERKVQCELEAVAYGDPAMRLAALTEGATVGLAGFLERKSLRDPRPILHITEFEIKE</sequence>